<dbReference type="EMBL" id="CP006939">
    <property type="protein sequence ID" value="AHC15920.1"/>
    <property type="molecule type" value="Genomic_DNA"/>
</dbReference>
<feature type="transmembrane region" description="Helical" evidence="7">
    <location>
        <begin position="110"/>
        <end position="129"/>
    </location>
</feature>
<gene>
    <name evidence="8" type="ORF">L21SP2_2568</name>
</gene>
<comment type="subcellular location">
    <subcellularLocation>
        <location evidence="1 7">Cell membrane</location>
        <topology evidence="1 7">Multi-pass membrane protein</topology>
    </subcellularLocation>
</comment>
<evidence type="ECO:0000313" key="9">
    <source>
        <dbReference type="Proteomes" id="UP000018680"/>
    </source>
</evidence>
<keyword evidence="4 7" id="KW-0812">Transmembrane</keyword>
<organism evidence="8 9">
    <name type="scientific">Salinispira pacifica</name>
    <dbReference type="NCBI Taxonomy" id="1307761"/>
    <lineage>
        <taxon>Bacteria</taxon>
        <taxon>Pseudomonadati</taxon>
        <taxon>Spirochaetota</taxon>
        <taxon>Spirochaetia</taxon>
        <taxon>Spirochaetales</taxon>
        <taxon>Spirochaetaceae</taxon>
        <taxon>Salinispira</taxon>
    </lineage>
</organism>
<feature type="transmembrane region" description="Helical" evidence="7">
    <location>
        <begin position="6"/>
        <end position="28"/>
    </location>
</feature>
<dbReference type="InterPro" id="IPR002771">
    <property type="entry name" value="Multi_antbiot-R_MarC"/>
</dbReference>
<keyword evidence="5 7" id="KW-1133">Transmembrane helix</keyword>
<evidence type="ECO:0000256" key="5">
    <source>
        <dbReference type="ARBA" id="ARBA00022989"/>
    </source>
</evidence>
<evidence type="ECO:0000256" key="1">
    <source>
        <dbReference type="ARBA" id="ARBA00004651"/>
    </source>
</evidence>
<proteinExistence type="inferred from homology"/>
<keyword evidence="9" id="KW-1185">Reference proteome</keyword>
<dbReference type="HOGENOM" id="CLU_079909_0_0_12"/>
<evidence type="ECO:0000313" key="8">
    <source>
        <dbReference type="EMBL" id="AHC15920.1"/>
    </source>
</evidence>
<dbReference type="NCBIfam" id="TIGR00427">
    <property type="entry name" value="NAAT family transporter"/>
    <property type="match status" value="1"/>
</dbReference>
<dbReference type="Proteomes" id="UP000018680">
    <property type="component" value="Chromosome"/>
</dbReference>
<dbReference type="RefSeq" id="WP_024268822.1">
    <property type="nucleotide sequence ID" value="NC_023035.1"/>
</dbReference>
<keyword evidence="3" id="KW-1003">Cell membrane</keyword>
<feature type="transmembrane region" description="Helical" evidence="7">
    <location>
        <begin position="180"/>
        <end position="201"/>
    </location>
</feature>
<dbReference type="PANTHER" id="PTHR33508">
    <property type="entry name" value="UPF0056 MEMBRANE PROTEIN YHCE"/>
    <property type="match status" value="1"/>
</dbReference>
<accession>V5WJT4</accession>
<comment type="similarity">
    <text evidence="2 7">Belongs to the UPF0056 (MarC) family.</text>
</comment>
<reference evidence="8 9" key="1">
    <citation type="journal article" date="2015" name="Stand. Genomic Sci.">
        <title>Complete genome sequence and description of Salinispira pacifica gen. nov., sp. nov., a novel spirochaete isolated form a hypersaline microbial mat.</title>
        <authorList>
            <person name="Ben Hania W."/>
            <person name="Joseph M."/>
            <person name="Schumann P."/>
            <person name="Bunk B."/>
            <person name="Fiebig A."/>
            <person name="Sproer C."/>
            <person name="Klenk H.P."/>
            <person name="Fardeau M.L."/>
            <person name="Spring S."/>
        </authorList>
    </citation>
    <scope>NUCLEOTIDE SEQUENCE [LARGE SCALE GENOMIC DNA]</scope>
    <source>
        <strain evidence="8 9">L21-RPul-D2</strain>
    </source>
</reference>
<dbReference type="eggNOG" id="COG2095">
    <property type="taxonomic scope" value="Bacteria"/>
</dbReference>
<keyword evidence="6 7" id="KW-0472">Membrane</keyword>
<evidence type="ECO:0000256" key="4">
    <source>
        <dbReference type="ARBA" id="ARBA00022692"/>
    </source>
</evidence>
<dbReference type="AlphaFoldDB" id="V5WJT4"/>
<feature type="transmembrane region" description="Helical" evidence="7">
    <location>
        <begin position="40"/>
        <end position="60"/>
    </location>
</feature>
<name>V5WJT4_9SPIO</name>
<evidence type="ECO:0000256" key="6">
    <source>
        <dbReference type="ARBA" id="ARBA00023136"/>
    </source>
</evidence>
<protein>
    <recommendedName>
        <fullName evidence="7">UPF0056 membrane protein</fullName>
    </recommendedName>
</protein>
<sequence>MLQIYLSAFAGYFVIVDPIGVSLVFHALTDGRERKYTRTMAVKAVGISLVLVSVFGLFGKSFLEGLGIGMDAFRIAGGLLLFYTAFGMIVHPGEEESREITGSSPRDISVYPLSIPMIAGPGALTYTVLEFSRNAGTLESLLPLFLAIFTVYAIALVMFLASGRIVKVAGRTANNVFKRLLGILLASLAIQFIIDGIAGAFRA</sequence>
<dbReference type="STRING" id="1307761.L21SP2_2568"/>
<dbReference type="KEGG" id="slr:L21SP2_2568"/>
<evidence type="ECO:0000256" key="7">
    <source>
        <dbReference type="RuleBase" id="RU362048"/>
    </source>
</evidence>
<dbReference type="OrthoDB" id="21094at2"/>
<dbReference type="PANTHER" id="PTHR33508:SF1">
    <property type="entry name" value="UPF0056 MEMBRANE PROTEIN YHCE"/>
    <property type="match status" value="1"/>
</dbReference>
<dbReference type="Pfam" id="PF01914">
    <property type="entry name" value="MarC"/>
    <property type="match status" value="1"/>
</dbReference>
<dbReference type="PATRIC" id="fig|1307761.3.peg.2560"/>
<evidence type="ECO:0000256" key="3">
    <source>
        <dbReference type="ARBA" id="ARBA00022475"/>
    </source>
</evidence>
<feature type="transmembrane region" description="Helical" evidence="7">
    <location>
        <begin position="72"/>
        <end position="90"/>
    </location>
</feature>
<feature type="transmembrane region" description="Helical" evidence="7">
    <location>
        <begin position="141"/>
        <end position="160"/>
    </location>
</feature>
<dbReference type="GO" id="GO:0005886">
    <property type="term" value="C:plasma membrane"/>
    <property type="evidence" value="ECO:0007669"/>
    <property type="project" value="UniProtKB-SubCell"/>
</dbReference>
<evidence type="ECO:0000256" key="2">
    <source>
        <dbReference type="ARBA" id="ARBA00009784"/>
    </source>
</evidence>